<dbReference type="InterPro" id="IPR018485">
    <property type="entry name" value="FGGY_C"/>
</dbReference>
<dbReference type="GO" id="GO:0005739">
    <property type="term" value="C:mitochondrion"/>
    <property type="evidence" value="ECO:0007669"/>
    <property type="project" value="TreeGrafter"/>
</dbReference>
<dbReference type="GO" id="GO:0006641">
    <property type="term" value="P:triglyceride metabolic process"/>
    <property type="evidence" value="ECO:0007669"/>
    <property type="project" value="TreeGrafter"/>
</dbReference>
<evidence type="ECO:0000313" key="9">
    <source>
        <dbReference type="Proteomes" id="UP000297245"/>
    </source>
</evidence>
<dbReference type="Pfam" id="PF02782">
    <property type="entry name" value="FGGY_C"/>
    <property type="match status" value="1"/>
</dbReference>
<keyword evidence="9" id="KW-1185">Reference proteome</keyword>
<evidence type="ECO:0000313" key="8">
    <source>
        <dbReference type="EMBL" id="THU75962.1"/>
    </source>
</evidence>
<dbReference type="EMBL" id="ML181332">
    <property type="protein sequence ID" value="THU75962.1"/>
    <property type="molecule type" value="Genomic_DNA"/>
</dbReference>
<evidence type="ECO:0000256" key="6">
    <source>
        <dbReference type="SAM" id="MobiDB-lite"/>
    </source>
</evidence>
<organism evidence="8 9">
    <name type="scientific">Dendrothele bispora (strain CBS 962.96)</name>
    <dbReference type="NCBI Taxonomy" id="1314807"/>
    <lineage>
        <taxon>Eukaryota</taxon>
        <taxon>Fungi</taxon>
        <taxon>Dikarya</taxon>
        <taxon>Basidiomycota</taxon>
        <taxon>Agaricomycotina</taxon>
        <taxon>Agaricomycetes</taxon>
        <taxon>Agaricomycetidae</taxon>
        <taxon>Agaricales</taxon>
        <taxon>Agaricales incertae sedis</taxon>
        <taxon>Dendrothele</taxon>
    </lineage>
</organism>
<dbReference type="InterPro" id="IPR018483">
    <property type="entry name" value="Carb_kinase_FGGY_CS"/>
</dbReference>
<evidence type="ECO:0000259" key="7">
    <source>
        <dbReference type="Pfam" id="PF02782"/>
    </source>
</evidence>
<dbReference type="GO" id="GO:0006071">
    <property type="term" value="P:glycerol metabolic process"/>
    <property type="evidence" value="ECO:0007669"/>
    <property type="project" value="TreeGrafter"/>
</dbReference>
<keyword evidence="2" id="KW-0808">Transferase</keyword>
<proteinExistence type="inferred from homology"/>
<dbReference type="GO" id="GO:0004370">
    <property type="term" value="F:glycerol kinase activity"/>
    <property type="evidence" value="ECO:0007669"/>
    <property type="project" value="TreeGrafter"/>
</dbReference>
<dbReference type="OrthoDB" id="5422795at2759"/>
<evidence type="ECO:0000256" key="5">
    <source>
        <dbReference type="ARBA" id="ARBA00022840"/>
    </source>
</evidence>
<keyword evidence="4" id="KW-0418">Kinase</keyword>
<evidence type="ECO:0000256" key="1">
    <source>
        <dbReference type="ARBA" id="ARBA00009156"/>
    </source>
</evidence>
<dbReference type="PROSITE" id="PS00445">
    <property type="entry name" value="FGGY_KINASES_2"/>
    <property type="match status" value="1"/>
</dbReference>
<gene>
    <name evidence="8" type="ORF">K435DRAFT_974637</name>
</gene>
<protein>
    <submittedName>
        <fullName evidence="8">Actin-like ATPase domain-containing protein</fullName>
    </submittedName>
</protein>
<dbReference type="GO" id="GO:0005524">
    <property type="term" value="F:ATP binding"/>
    <property type="evidence" value="ECO:0007669"/>
    <property type="project" value="UniProtKB-KW"/>
</dbReference>
<reference evidence="8 9" key="1">
    <citation type="journal article" date="2019" name="Nat. Ecol. Evol.">
        <title>Megaphylogeny resolves global patterns of mushroom evolution.</title>
        <authorList>
            <person name="Varga T."/>
            <person name="Krizsan K."/>
            <person name="Foldi C."/>
            <person name="Dima B."/>
            <person name="Sanchez-Garcia M."/>
            <person name="Sanchez-Ramirez S."/>
            <person name="Szollosi G.J."/>
            <person name="Szarkandi J.G."/>
            <person name="Papp V."/>
            <person name="Albert L."/>
            <person name="Andreopoulos W."/>
            <person name="Angelini C."/>
            <person name="Antonin V."/>
            <person name="Barry K.W."/>
            <person name="Bougher N.L."/>
            <person name="Buchanan P."/>
            <person name="Buyck B."/>
            <person name="Bense V."/>
            <person name="Catcheside P."/>
            <person name="Chovatia M."/>
            <person name="Cooper J."/>
            <person name="Damon W."/>
            <person name="Desjardin D."/>
            <person name="Finy P."/>
            <person name="Geml J."/>
            <person name="Haridas S."/>
            <person name="Hughes K."/>
            <person name="Justo A."/>
            <person name="Karasinski D."/>
            <person name="Kautmanova I."/>
            <person name="Kiss B."/>
            <person name="Kocsube S."/>
            <person name="Kotiranta H."/>
            <person name="LaButti K.M."/>
            <person name="Lechner B.E."/>
            <person name="Liimatainen K."/>
            <person name="Lipzen A."/>
            <person name="Lukacs Z."/>
            <person name="Mihaltcheva S."/>
            <person name="Morgado L.N."/>
            <person name="Niskanen T."/>
            <person name="Noordeloos M.E."/>
            <person name="Ohm R.A."/>
            <person name="Ortiz-Santana B."/>
            <person name="Ovrebo C."/>
            <person name="Racz N."/>
            <person name="Riley R."/>
            <person name="Savchenko A."/>
            <person name="Shiryaev A."/>
            <person name="Soop K."/>
            <person name="Spirin V."/>
            <person name="Szebenyi C."/>
            <person name="Tomsovsky M."/>
            <person name="Tulloss R.E."/>
            <person name="Uehling J."/>
            <person name="Grigoriev I.V."/>
            <person name="Vagvolgyi C."/>
            <person name="Papp T."/>
            <person name="Martin F.M."/>
            <person name="Miettinen O."/>
            <person name="Hibbett D.S."/>
            <person name="Nagy L.G."/>
        </authorList>
    </citation>
    <scope>NUCLEOTIDE SEQUENCE [LARGE SCALE GENOMIC DNA]</scope>
    <source>
        <strain evidence="8 9">CBS 962.96</strain>
    </source>
</reference>
<comment type="similarity">
    <text evidence="1">Belongs to the FGGY kinase family.</text>
</comment>
<accession>A0A4S8KKB9</accession>
<dbReference type="Gene3D" id="3.30.420.40">
    <property type="match status" value="2"/>
</dbReference>
<keyword evidence="5" id="KW-0067">ATP-binding</keyword>
<evidence type="ECO:0000256" key="3">
    <source>
        <dbReference type="ARBA" id="ARBA00022741"/>
    </source>
</evidence>
<dbReference type="PANTHER" id="PTHR10196:SF69">
    <property type="entry name" value="GLYCEROL KINASE"/>
    <property type="match status" value="1"/>
</dbReference>
<feature type="region of interest" description="Disordered" evidence="6">
    <location>
        <begin position="125"/>
        <end position="144"/>
    </location>
</feature>
<sequence length="163" mass="18148">MSLISSASEVNERKRKTPGVYFVTAFSGLLAPYWDSGAAGLLIGVSQYTNPSHIARATLEANHLKVDGGMTNGDLVMTILADLEGFSVIRPEMREDIYSSGFCSLCGSCHQTFRMGHFQARDYGNTKGSKEFSPSLKEDRQKKWDDWQRAVERSKGWEEGVDE</sequence>
<evidence type="ECO:0000256" key="2">
    <source>
        <dbReference type="ARBA" id="ARBA00022679"/>
    </source>
</evidence>
<dbReference type="SUPFAM" id="SSF53067">
    <property type="entry name" value="Actin-like ATPase domain"/>
    <property type="match status" value="1"/>
</dbReference>
<dbReference type="Proteomes" id="UP000297245">
    <property type="component" value="Unassembled WGS sequence"/>
</dbReference>
<dbReference type="AlphaFoldDB" id="A0A4S8KKB9"/>
<keyword evidence="3" id="KW-0547">Nucleotide-binding</keyword>
<feature type="domain" description="Carbohydrate kinase FGGY C-terminal" evidence="7">
    <location>
        <begin position="12"/>
        <end position="61"/>
    </location>
</feature>
<evidence type="ECO:0000256" key="4">
    <source>
        <dbReference type="ARBA" id="ARBA00022777"/>
    </source>
</evidence>
<name>A0A4S8KKB9_DENBC</name>
<dbReference type="InterPro" id="IPR043129">
    <property type="entry name" value="ATPase_NBD"/>
</dbReference>
<dbReference type="PANTHER" id="PTHR10196">
    <property type="entry name" value="SUGAR KINASE"/>
    <property type="match status" value="1"/>
</dbReference>
<dbReference type="GO" id="GO:0046167">
    <property type="term" value="P:glycerol-3-phosphate biosynthetic process"/>
    <property type="evidence" value="ECO:0007669"/>
    <property type="project" value="TreeGrafter"/>
</dbReference>